<dbReference type="Gene3D" id="3.40.50.1820">
    <property type="entry name" value="alpha/beta hydrolase"/>
    <property type="match status" value="1"/>
</dbReference>
<dbReference type="EMBL" id="JAFBED010000013">
    <property type="protein sequence ID" value="MBM7622049.1"/>
    <property type="molecule type" value="Genomic_DNA"/>
</dbReference>
<protein>
    <submittedName>
        <fullName evidence="1">Enterochelin esterase-like enzyme</fullName>
    </submittedName>
</protein>
<dbReference type="Pfam" id="PF00756">
    <property type="entry name" value="Esterase"/>
    <property type="match status" value="1"/>
</dbReference>
<gene>
    <name evidence="1" type="ORF">JOC95_003959</name>
</gene>
<proteinExistence type="predicted"/>
<name>A0ABS2P501_9BACI</name>
<accession>A0ABS2P501</accession>
<dbReference type="InterPro" id="IPR050583">
    <property type="entry name" value="Mycobacterial_A85_antigen"/>
</dbReference>
<sequence>MKKISGKIEELKLYSKELQEEMTLMVYTPPNYSPLYKYNVLIAQDGKDYFTLGRIGTIADQLLESKEIQNTIIIGIPYRSVADRRDKYHPEGSKQAAYIRFLAHELTPFIDREYPTYQMGMGRALIGDSLGATVSLMTALSYPHTFGKVIMQSPYVDETLLNKVEDFHQASLLSLYHVVGTKETEVPTTDGKKKDFIGPNRTLHELMKEKDFSVFYEEFEGTHTWTYWQPDLRQALPKMLS</sequence>
<reference evidence="1 2" key="1">
    <citation type="submission" date="2021-01" db="EMBL/GenBank/DDBJ databases">
        <title>Genomic Encyclopedia of Type Strains, Phase IV (KMG-IV): sequencing the most valuable type-strain genomes for metagenomic binning, comparative biology and taxonomic classification.</title>
        <authorList>
            <person name="Goeker M."/>
        </authorList>
    </citation>
    <scope>NUCLEOTIDE SEQUENCE [LARGE SCALE GENOMIC DNA]</scope>
    <source>
        <strain evidence="1 2">DSM 25879</strain>
    </source>
</reference>
<dbReference type="SUPFAM" id="SSF53474">
    <property type="entry name" value="alpha/beta-Hydrolases"/>
    <property type="match status" value="1"/>
</dbReference>
<comment type="caution">
    <text evidence="1">The sequence shown here is derived from an EMBL/GenBank/DDBJ whole genome shotgun (WGS) entry which is preliminary data.</text>
</comment>
<keyword evidence="2" id="KW-1185">Reference proteome</keyword>
<dbReference type="InterPro" id="IPR029058">
    <property type="entry name" value="AB_hydrolase_fold"/>
</dbReference>
<dbReference type="PANTHER" id="PTHR48098">
    <property type="entry name" value="ENTEROCHELIN ESTERASE-RELATED"/>
    <property type="match status" value="1"/>
</dbReference>
<evidence type="ECO:0000313" key="2">
    <source>
        <dbReference type="Proteomes" id="UP000737402"/>
    </source>
</evidence>
<dbReference type="Proteomes" id="UP000737402">
    <property type="component" value="Unassembled WGS sequence"/>
</dbReference>
<dbReference type="PANTHER" id="PTHR48098:SF3">
    <property type="entry name" value="IRON(III) ENTEROBACTIN ESTERASE"/>
    <property type="match status" value="1"/>
</dbReference>
<organism evidence="1 2">
    <name type="scientific">Sutcliffiella tianshenii</name>
    <dbReference type="NCBI Taxonomy" id="1463404"/>
    <lineage>
        <taxon>Bacteria</taxon>
        <taxon>Bacillati</taxon>
        <taxon>Bacillota</taxon>
        <taxon>Bacilli</taxon>
        <taxon>Bacillales</taxon>
        <taxon>Bacillaceae</taxon>
        <taxon>Sutcliffiella</taxon>
    </lineage>
</organism>
<evidence type="ECO:0000313" key="1">
    <source>
        <dbReference type="EMBL" id="MBM7622049.1"/>
    </source>
</evidence>
<dbReference type="RefSeq" id="WP_204419272.1">
    <property type="nucleotide sequence ID" value="NZ_JAFBED010000013.1"/>
</dbReference>
<dbReference type="InterPro" id="IPR000801">
    <property type="entry name" value="Esterase-like"/>
</dbReference>